<dbReference type="Proteomes" id="UP000557566">
    <property type="component" value="Unassembled WGS sequence"/>
</dbReference>
<evidence type="ECO:0000256" key="1">
    <source>
        <dbReference type="SAM" id="MobiDB-lite"/>
    </source>
</evidence>
<dbReference type="OrthoDB" id="4903094at2759"/>
<evidence type="ECO:0000313" key="2">
    <source>
        <dbReference type="EMBL" id="KAF4504896.1"/>
    </source>
</evidence>
<gene>
    <name evidence="2" type="ORF">G6O67_008289</name>
</gene>
<reference evidence="2 3" key="1">
    <citation type="journal article" date="2020" name="Genome Biol. Evol.">
        <title>A new high-quality draft genome assembly of the Chinese cordyceps Ophiocordyceps sinensis.</title>
        <authorList>
            <person name="Shu R."/>
            <person name="Zhang J."/>
            <person name="Meng Q."/>
            <person name="Zhang H."/>
            <person name="Zhou G."/>
            <person name="Li M."/>
            <person name="Wu P."/>
            <person name="Zhao Y."/>
            <person name="Chen C."/>
            <person name="Qin Q."/>
        </authorList>
    </citation>
    <scope>NUCLEOTIDE SEQUENCE [LARGE SCALE GENOMIC DNA]</scope>
    <source>
        <strain evidence="2 3">IOZ07</strain>
    </source>
</reference>
<sequence length="200" mass="22992">MGLFAEPHEPGAAVGPKLTEAASNEDRVASPWSSRGRQTSRGRRREADVERQTSRGRRREADVERQTSRGRRREADVERQTSRGRRREADVERQTSRGRRREADVERQTSRGRRREADVERQTSRELLDATNTRAGGETMCTQVDKRWACGHVGYYSIKWCEQLFKGCKGTSAKHEIIEEMAVCSDCKRRFTLPKGLKLK</sequence>
<feature type="region of interest" description="Disordered" evidence="1">
    <location>
        <begin position="1"/>
        <end position="131"/>
    </location>
</feature>
<dbReference type="AlphaFoldDB" id="A0A8H4PKQ2"/>
<feature type="compositionally biased region" description="Basic and acidic residues" evidence="1">
    <location>
        <begin position="45"/>
        <end position="128"/>
    </location>
</feature>
<name>A0A8H4PKQ2_9HYPO</name>
<evidence type="ECO:0000313" key="3">
    <source>
        <dbReference type="Proteomes" id="UP000557566"/>
    </source>
</evidence>
<accession>A0A8H4PKQ2</accession>
<comment type="caution">
    <text evidence="2">The sequence shown here is derived from an EMBL/GenBank/DDBJ whole genome shotgun (WGS) entry which is preliminary data.</text>
</comment>
<protein>
    <submittedName>
        <fullName evidence="2">Uncharacterized protein</fullName>
    </submittedName>
</protein>
<organism evidence="2 3">
    <name type="scientific">Ophiocordyceps sinensis</name>
    <dbReference type="NCBI Taxonomy" id="72228"/>
    <lineage>
        <taxon>Eukaryota</taxon>
        <taxon>Fungi</taxon>
        <taxon>Dikarya</taxon>
        <taxon>Ascomycota</taxon>
        <taxon>Pezizomycotina</taxon>
        <taxon>Sordariomycetes</taxon>
        <taxon>Hypocreomycetidae</taxon>
        <taxon>Hypocreales</taxon>
        <taxon>Ophiocordycipitaceae</taxon>
        <taxon>Ophiocordyceps</taxon>
    </lineage>
</organism>
<proteinExistence type="predicted"/>
<keyword evidence="3" id="KW-1185">Reference proteome</keyword>
<dbReference type="EMBL" id="JAAVMX010000009">
    <property type="protein sequence ID" value="KAF4504896.1"/>
    <property type="molecule type" value="Genomic_DNA"/>
</dbReference>